<sequence>MKPPPPAEIRAEDELAAADVRVMLTAPSRTALLENLGITDQDASDLLPLLDAAAADEEVLAEVTATANRLRAAAGLEVPEVDLAAEKDRHDGLQQRLAPGEGLVAILALLVSTSTVRAWHDARGLTREQSWEVLADLGQQMRVHRAGTGRLGLHQLNWMSMNWAGRLVHLGRLQFDLHRQPVALLAGTGSTPSADDPRRWVLGTHIPARGPLDPAEVDASFDAATAYFAEHYTELGAGRGVEEPAFGHEFVCDSWLLSDQLAEITGVGSNLARFAARWEMLEHSRMDDGALFFVFGRRPPVDVAALPRTSRLARGVAERLEDGRGWTGGLGRMLR</sequence>
<organism evidence="3 4">
    <name type="scientific">Brachybacterium paraconglomeratum</name>
    <dbReference type="NCBI Taxonomy" id="173362"/>
    <lineage>
        <taxon>Bacteria</taxon>
        <taxon>Bacillati</taxon>
        <taxon>Actinomycetota</taxon>
        <taxon>Actinomycetes</taxon>
        <taxon>Micrococcales</taxon>
        <taxon>Dermabacteraceae</taxon>
        <taxon>Brachybacterium</taxon>
    </lineage>
</organism>
<evidence type="ECO:0000259" key="1">
    <source>
        <dbReference type="Pfam" id="PF18082"/>
    </source>
</evidence>
<evidence type="ECO:0000259" key="2">
    <source>
        <dbReference type="Pfam" id="PF18164"/>
    </source>
</evidence>
<dbReference type="InterPro" id="IPR041273">
    <property type="entry name" value="NAT_N"/>
</dbReference>
<evidence type="ECO:0000313" key="4">
    <source>
        <dbReference type="Proteomes" id="UP000274327"/>
    </source>
</evidence>
<feature type="domain" description="N-acyltransferase N-terminal" evidence="1">
    <location>
        <begin position="30"/>
        <end position="165"/>
    </location>
</feature>
<dbReference type="Proteomes" id="UP000274327">
    <property type="component" value="Unassembled WGS sequence"/>
</dbReference>
<evidence type="ECO:0000313" key="3">
    <source>
        <dbReference type="EMBL" id="RRR20291.1"/>
    </source>
</evidence>
<feature type="domain" description="GNAT-like C-terminal" evidence="2">
    <location>
        <begin position="167"/>
        <end position="332"/>
    </location>
</feature>
<comment type="caution">
    <text evidence="3">The sequence shown here is derived from an EMBL/GenBank/DDBJ whole genome shotgun (WGS) entry which is preliminary data.</text>
</comment>
<dbReference type="GeneID" id="78119903"/>
<dbReference type="Pfam" id="PF18164">
    <property type="entry name" value="GNAT_C"/>
    <property type="match status" value="1"/>
</dbReference>
<dbReference type="InterPro" id="IPR041644">
    <property type="entry name" value="GNAT_C"/>
</dbReference>
<evidence type="ECO:0008006" key="5">
    <source>
        <dbReference type="Google" id="ProtNLM"/>
    </source>
</evidence>
<gene>
    <name evidence="3" type="ORF">DS079_02520</name>
</gene>
<protein>
    <recommendedName>
        <fullName evidence="5">DUF5596 domain-containing protein</fullName>
    </recommendedName>
</protein>
<dbReference type="Pfam" id="PF18082">
    <property type="entry name" value="NAT_N"/>
    <property type="match status" value="1"/>
</dbReference>
<dbReference type="EMBL" id="QOCI01000001">
    <property type="protein sequence ID" value="RRR20291.1"/>
    <property type="molecule type" value="Genomic_DNA"/>
</dbReference>
<dbReference type="AlphaFoldDB" id="A0A426SPX6"/>
<keyword evidence="4" id="KW-1185">Reference proteome</keyword>
<dbReference type="RefSeq" id="WP_126984673.1">
    <property type="nucleotide sequence ID" value="NZ_ML133851.1"/>
</dbReference>
<accession>A0A426SPX6</accession>
<name>A0A426SPX6_9MICO</name>
<dbReference type="Gene3D" id="3.40.630.120">
    <property type="match status" value="1"/>
</dbReference>
<proteinExistence type="predicted"/>
<reference evidence="3 4" key="1">
    <citation type="submission" date="2018-07" db="EMBL/GenBank/DDBJ databases">
        <title>Brachybacteriurn paraconglorneratum KCTC 9916.</title>
        <authorList>
            <person name="Li Y."/>
        </authorList>
    </citation>
    <scope>NUCLEOTIDE SEQUENCE [LARGE SCALE GENOMIC DNA]</scope>
    <source>
        <strain evidence="3 4">KCTC 9916</strain>
    </source>
</reference>